<organism evidence="2 3">
    <name type="scientific">Hymenoscyphus albidus</name>
    <dbReference type="NCBI Taxonomy" id="595503"/>
    <lineage>
        <taxon>Eukaryota</taxon>
        <taxon>Fungi</taxon>
        <taxon>Dikarya</taxon>
        <taxon>Ascomycota</taxon>
        <taxon>Pezizomycotina</taxon>
        <taxon>Leotiomycetes</taxon>
        <taxon>Helotiales</taxon>
        <taxon>Helotiaceae</taxon>
        <taxon>Hymenoscyphus</taxon>
    </lineage>
</organism>
<keyword evidence="3" id="KW-1185">Reference proteome</keyword>
<accession>A0A9N9LFM0</accession>
<sequence>MAWRSSGRTNEELIENLFKNGQTGDEKVRDAMSTEPTTPPPPPTPTPPNPSATAPPSLHHTCTPSPPPHCSPSSTPARGSSTSGPDPGT</sequence>
<dbReference type="OrthoDB" id="73890at2759"/>
<comment type="caution">
    <text evidence="2">The sequence shown here is derived from an EMBL/GenBank/DDBJ whole genome shotgun (WGS) entry which is preliminary data.</text>
</comment>
<gene>
    <name evidence="2" type="ORF">HYALB_00001277</name>
</gene>
<dbReference type="EMBL" id="CAJVRM010000057">
    <property type="protein sequence ID" value="CAG8972858.1"/>
    <property type="molecule type" value="Genomic_DNA"/>
</dbReference>
<protein>
    <submittedName>
        <fullName evidence="2">Uncharacterized protein</fullName>
    </submittedName>
</protein>
<reference evidence="2" key="1">
    <citation type="submission" date="2021-07" db="EMBL/GenBank/DDBJ databases">
        <authorList>
            <person name="Durling M."/>
        </authorList>
    </citation>
    <scope>NUCLEOTIDE SEQUENCE</scope>
</reference>
<dbReference type="AlphaFoldDB" id="A0A9N9LFM0"/>
<evidence type="ECO:0000313" key="2">
    <source>
        <dbReference type="EMBL" id="CAG8972858.1"/>
    </source>
</evidence>
<feature type="region of interest" description="Disordered" evidence="1">
    <location>
        <begin position="1"/>
        <end position="89"/>
    </location>
</feature>
<dbReference type="Proteomes" id="UP000701801">
    <property type="component" value="Unassembled WGS sequence"/>
</dbReference>
<feature type="compositionally biased region" description="Low complexity" evidence="1">
    <location>
        <begin position="51"/>
        <end position="63"/>
    </location>
</feature>
<feature type="compositionally biased region" description="Polar residues" evidence="1">
    <location>
        <begin position="77"/>
        <end position="89"/>
    </location>
</feature>
<proteinExistence type="predicted"/>
<dbReference type="InterPro" id="IPR029063">
    <property type="entry name" value="SAM-dependent_MTases_sf"/>
</dbReference>
<dbReference type="Gene3D" id="3.40.50.150">
    <property type="entry name" value="Vaccinia Virus protein VP39"/>
    <property type="match status" value="1"/>
</dbReference>
<evidence type="ECO:0000256" key="1">
    <source>
        <dbReference type="SAM" id="MobiDB-lite"/>
    </source>
</evidence>
<feature type="compositionally biased region" description="Pro residues" evidence="1">
    <location>
        <begin position="37"/>
        <end position="50"/>
    </location>
</feature>
<evidence type="ECO:0000313" key="3">
    <source>
        <dbReference type="Proteomes" id="UP000701801"/>
    </source>
</evidence>
<name>A0A9N9LFM0_9HELO</name>